<keyword evidence="4" id="KW-0175">Coiled coil</keyword>
<dbReference type="Proteomes" id="UP000729290">
    <property type="component" value="Unassembled WGS sequence"/>
</dbReference>
<dbReference type="Gene3D" id="1.10.10.10">
    <property type="entry name" value="Winged helix-like DNA-binding domain superfamily/Winged helix DNA-binding domain"/>
    <property type="match status" value="1"/>
</dbReference>
<keyword evidence="1" id="KW-0805">Transcription regulation</keyword>
<dbReference type="PROSITE" id="PS50995">
    <property type="entry name" value="HTH_MARR_2"/>
    <property type="match status" value="1"/>
</dbReference>
<evidence type="ECO:0000313" key="6">
    <source>
        <dbReference type="EMBL" id="MBM6878660.1"/>
    </source>
</evidence>
<feature type="domain" description="HTH marR-type" evidence="5">
    <location>
        <begin position="3"/>
        <end position="137"/>
    </location>
</feature>
<keyword evidence="7" id="KW-1185">Reference proteome</keyword>
<dbReference type="InterPro" id="IPR036390">
    <property type="entry name" value="WH_DNA-bd_sf"/>
</dbReference>
<reference evidence="6 7" key="1">
    <citation type="journal article" date="2021" name="Sci. Rep.">
        <title>The distribution of antibiotic resistance genes in chicken gut microbiota commensals.</title>
        <authorList>
            <person name="Juricova H."/>
            <person name="Matiasovicova J."/>
            <person name="Kubasova T."/>
            <person name="Cejkova D."/>
            <person name="Rychlik I."/>
        </authorList>
    </citation>
    <scope>NUCLEOTIDE SEQUENCE [LARGE SCALE GENOMIC DNA]</scope>
    <source>
        <strain evidence="6 7">An431b</strain>
    </source>
</reference>
<organism evidence="6 7">
    <name type="scientific">Anaerotignum lactatifermentans</name>
    <dbReference type="NCBI Taxonomy" id="160404"/>
    <lineage>
        <taxon>Bacteria</taxon>
        <taxon>Bacillati</taxon>
        <taxon>Bacillota</taxon>
        <taxon>Clostridia</taxon>
        <taxon>Lachnospirales</taxon>
        <taxon>Anaerotignaceae</taxon>
        <taxon>Anaerotignum</taxon>
    </lineage>
</organism>
<feature type="coiled-coil region" evidence="4">
    <location>
        <begin position="84"/>
        <end position="111"/>
    </location>
</feature>
<dbReference type="PANTHER" id="PTHR42756:SF1">
    <property type="entry name" value="TRANSCRIPTIONAL REPRESSOR OF EMRAB OPERON"/>
    <property type="match status" value="1"/>
</dbReference>
<gene>
    <name evidence="6" type="ORF">H9X83_10895</name>
</gene>
<evidence type="ECO:0000256" key="4">
    <source>
        <dbReference type="SAM" id="Coils"/>
    </source>
</evidence>
<dbReference type="InterPro" id="IPR036388">
    <property type="entry name" value="WH-like_DNA-bd_sf"/>
</dbReference>
<evidence type="ECO:0000256" key="2">
    <source>
        <dbReference type="ARBA" id="ARBA00023125"/>
    </source>
</evidence>
<dbReference type="RefSeq" id="WP_205134321.1">
    <property type="nucleotide sequence ID" value="NZ_JACSNT010000016.1"/>
</dbReference>
<evidence type="ECO:0000259" key="5">
    <source>
        <dbReference type="PROSITE" id="PS50995"/>
    </source>
</evidence>
<dbReference type="Pfam" id="PF12802">
    <property type="entry name" value="MarR_2"/>
    <property type="match status" value="1"/>
</dbReference>
<dbReference type="InterPro" id="IPR011991">
    <property type="entry name" value="ArsR-like_HTH"/>
</dbReference>
<dbReference type="SUPFAM" id="SSF46785">
    <property type="entry name" value="Winged helix' DNA-binding domain"/>
    <property type="match status" value="1"/>
</dbReference>
<comment type="caution">
    <text evidence="6">The sequence shown here is derived from an EMBL/GenBank/DDBJ whole genome shotgun (WGS) entry which is preliminary data.</text>
</comment>
<sequence length="146" mass="16711">MKKENAGTLLIQLGNAVTWLRNQKMQSIDLTSSQSGIIQYILRHPHEKVTAGNLIERLRLSKPTISKIIKLLERKGLVERSTDNKDLRKRIIVLTKKGQSLEEELQRIDQQAEEILLYGMTAEETAQFLGLLQKALENLHKRKGMP</sequence>
<evidence type="ECO:0000256" key="1">
    <source>
        <dbReference type="ARBA" id="ARBA00023015"/>
    </source>
</evidence>
<dbReference type="PANTHER" id="PTHR42756">
    <property type="entry name" value="TRANSCRIPTIONAL REGULATOR, MARR"/>
    <property type="match status" value="1"/>
</dbReference>
<evidence type="ECO:0000256" key="3">
    <source>
        <dbReference type="ARBA" id="ARBA00023163"/>
    </source>
</evidence>
<accession>A0ABS2GBY0</accession>
<keyword evidence="3" id="KW-0804">Transcription</keyword>
<keyword evidence="2" id="KW-0238">DNA-binding</keyword>
<dbReference type="InterPro" id="IPR000835">
    <property type="entry name" value="HTH_MarR-typ"/>
</dbReference>
<dbReference type="CDD" id="cd00090">
    <property type="entry name" value="HTH_ARSR"/>
    <property type="match status" value="1"/>
</dbReference>
<dbReference type="PRINTS" id="PR00598">
    <property type="entry name" value="HTHMARR"/>
</dbReference>
<dbReference type="EMBL" id="JACSNV010000018">
    <property type="protein sequence ID" value="MBM6878660.1"/>
    <property type="molecule type" value="Genomic_DNA"/>
</dbReference>
<protein>
    <submittedName>
        <fullName evidence="6">MarR family transcriptional regulator</fullName>
    </submittedName>
</protein>
<evidence type="ECO:0000313" key="7">
    <source>
        <dbReference type="Proteomes" id="UP000729290"/>
    </source>
</evidence>
<dbReference type="SMART" id="SM00347">
    <property type="entry name" value="HTH_MARR"/>
    <property type="match status" value="1"/>
</dbReference>
<name>A0ABS2GBY0_9FIRM</name>
<proteinExistence type="predicted"/>